<dbReference type="EMBL" id="JBIACJ010000001">
    <property type="protein sequence ID" value="MFE8695314.1"/>
    <property type="molecule type" value="Genomic_DNA"/>
</dbReference>
<dbReference type="InterPro" id="IPR035940">
    <property type="entry name" value="CAP_sf"/>
</dbReference>
<feature type="chain" id="PRO_5046166298" evidence="1">
    <location>
        <begin position="24"/>
        <end position="210"/>
    </location>
</feature>
<dbReference type="InterPro" id="IPR014044">
    <property type="entry name" value="CAP_dom"/>
</dbReference>
<keyword evidence="1" id="KW-0732">Signal</keyword>
<dbReference type="InterPro" id="IPR018392">
    <property type="entry name" value="LysM"/>
</dbReference>
<dbReference type="Gene3D" id="3.40.33.10">
    <property type="entry name" value="CAP"/>
    <property type="match status" value="1"/>
</dbReference>
<comment type="caution">
    <text evidence="3">The sequence shown here is derived from an EMBL/GenBank/DDBJ whole genome shotgun (WGS) entry which is preliminary data.</text>
</comment>
<dbReference type="InterPro" id="IPR036779">
    <property type="entry name" value="LysM_dom_sf"/>
</dbReference>
<dbReference type="PANTHER" id="PTHR31157">
    <property type="entry name" value="SCP DOMAIN-CONTAINING PROTEIN"/>
    <property type="match status" value="1"/>
</dbReference>
<dbReference type="CDD" id="cd00118">
    <property type="entry name" value="LysM"/>
    <property type="match status" value="1"/>
</dbReference>
<dbReference type="Pfam" id="PF01476">
    <property type="entry name" value="LysM"/>
    <property type="match status" value="1"/>
</dbReference>
<feature type="domain" description="LysM" evidence="2">
    <location>
        <begin position="25"/>
        <end position="70"/>
    </location>
</feature>
<keyword evidence="4" id="KW-1185">Reference proteome</keyword>
<dbReference type="PANTHER" id="PTHR31157:SF1">
    <property type="entry name" value="SCP DOMAIN-CONTAINING PROTEIN"/>
    <property type="match status" value="1"/>
</dbReference>
<protein>
    <submittedName>
        <fullName evidence="3">CAP domain-containing protein</fullName>
    </submittedName>
</protein>
<dbReference type="PROSITE" id="PS51782">
    <property type="entry name" value="LYSM"/>
    <property type="match status" value="1"/>
</dbReference>
<evidence type="ECO:0000259" key="2">
    <source>
        <dbReference type="PROSITE" id="PS51782"/>
    </source>
</evidence>
<gene>
    <name evidence="3" type="ORF">ACFYKT_02955</name>
</gene>
<feature type="signal peptide" evidence="1">
    <location>
        <begin position="1"/>
        <end position="23"/>
    </location>
</feature>
<accession>A0ABW6JTY3</accession>
<dbReference type="SMART" id="SM00257">
    <property type="entry name" value="LysM"/>
    <property type="match status" value="1"/>
</dbReference>
<evidence type="ECO:0000313" key="3">
    <source>
        <dbReference type="EMBL" id="MFE8695314.1"/>
    </source>
</evidence>
<dbReference type="RefSeq" id="WP_389215163.1">
    <property type="nucleotide sequence ID" value="NZ_JBIACJ010000001.1"/>
</dbReference>
<dbReference type="CDD" id="cd05379">
    <property type="entry name" value="CAP_bacterial"/>
    <property type="match status" value="1"/>
</dbReference>
<proteinExistence type="predicted"/>
<dbReference type="Pfam" id="PF00188">
    <property type="entry name" value="CAP"/>
    <property type="match status" value="1"/>
</dbReference>
<reference evidence="3 4" key="1">
    <citation type="submission" date="2024-08" db="EMBL/GenBank/DDBJ databases">
        <title>Two novel Cytobacillus novel species.</title>
        <authorList>
            <person name="Liu G."/>
        </authorList>
    </citation>
    <scope>NUCLEOTIDE SEQUENCE [LARGE SCALE GENOMIC DNA]</scope>
    <source>
        <strain evidence="3 4">FJAT-53684</strain>
    </source>
</reference>
<dbReference type="SUPFAM" id="SSF55797">
    <property type="entry name" value="PR-1-like"/>
    <property type="match status" value="1"/>
</dbReference>
<organism evidence="3 4">
    <name type="scientific">Cytobacillus mangrovibacter</name>
    <dbReference type="NCBI Taxonomy" id="3299024"/>
    <lineage>
        <taxon>Bacteria</taxon>
        <taxon>Bacillati</taxon>
        <taxon>Bacillota</taxon>
        <taxon>Bacilli</taxon>
        <taxon>Bacillales</taxon>
        <taxon>Bacillaceae</taxon>
        <taxon>Cytobacillus</taxon>
    </lineage>
</organism>
<dbReference type="SUPFAM" id="SSF54106">
    <property type="entry name" value="LysM domain"/>
    <property type="match status" value="1"/>
</dbReference>
<sequence>MRKKLVWIMFFFFCFSMIKNANAQSNYVVKKGDTLWEIAVNHHISLNRVISSNQHIMNPNLIFPGQIIIIPSMEDMTEGEYNLNNKESKLIELMNSKRAQLGLKPLSVDPSLSNAAKLKSVDMMENEYLSHHSPTYGNPSEMLKDLQVPFRKVKENIGAGHSDANQIFVSWMNSATNRANILNEKATSIGISYVEGGPYGHYWTIFITEK</sequence>
<evidence type="ECO:0000313" key="4">
    <source>
        <dbReference type="Proteomes" id="UP001601058"/>
    </source>
</evidence>
<dbReference type="Gene3D" id="3.10.350.10">
    <property type="entry name" value="LysM domain"/>
    <property type="match status" value="1"/>
</dbReference>
<name>A0ABW6JTY3_9BACI</name>
<evidence type="ECO:0000256" key="1">
    <source>
        <dbReference type="SAM" id="SignalP"/>
    </source>
</evidence>
<dbReference type="Proteomes" id="UP001601058">
    <property type="component" value="Unassembled WGS sequence"/>
</dbReference>